<reference evidence="3" key="1">
    <citation type="submission" date="2016-10" db="EMBL/GenBank/DDBJ databases">
        <authorList>
            <person name="Varghese N."/>
            <person name="Submissions S."/>
        </authorList>
    </citation>
    <scope>NUCLEOTIDE SEQUENCE [LARGE SCALE GENOMIC DNA]</scope>
    <source>
        <strain evidence="3">DSM 25329</strain>
    </source>
</reference>
<feature type="chain" id="PRO_5011557460" evidence="1">
    <location>
        <begin position="20"/>
        <end position="127"/>
    </location>
</feature>
<proteinExistence type="predicted"/>
<evidence type="ECO:0000256" key="1">
    <source>
        <dbReference type="SAM" id="SignalP"/>
    </source>
</evidence>
<evidence type="ECO:0000313" key="2">
    <source>
        <dbReference type="EMBL" id="SDG02819.1"/>
    </source>
</evidence>
<dbReference type="OrthoDB" id="964383at2"/>
<dbReference type="AlphaFoldDB" id="A0A1G7QY71"/>
<accession>A0A1G7QY71</accession>
<name>A0A1G7QY71_9BACT</name>
<organism evidence="2 3">
    <name type="scientific">Dyadobacter soli</name>
    <dbReference type="NCBI Taxonomy" id="659014"/>
    <lineage>
        <taxon>Bacteria</taxon>
        <taxon>Pseudomonadati</taxon>
        <taxon>Bacteroidota</taxon>
        <taxon>Cytophagia</taxon>
        <taxon>Cytophagales</taxon>
        <taxon>Spirosomataceae</taxon>
        <taxon>Dyadobacter</taxon>
    </lineage>
</organism>
<keyword evidence="3" id="KW-1185">Reference proteome</keyword>
<sequence>MKTLRIVILLLIISLQASATGYVHNMFVAHRKLQSGKECVTEKAIARKARPVLKAKAAVQVKHAKVVKNAGMPGSELMTLNARILEEGPAAFFESESEESEGESMVTKLVSAVKCVIFTFIPKLSHS</sequence>
<dbReference type="RefSeq" id="WP_090155035.1">
    <property type="nucleotide sequence ID" value="NZ_FNAN01000014.1"/>
</dbReference>
<protein>
    <submittedName>
        <fullName evidence="2">Uncharacterized protein</fullName>
    </submittedName>
</protein>
<dbReference type="EMBL" id="FNAN01000014">
    <property type="protein sequence ID" value="SDG02819.1"/>
    <property type="molecule type" value="Genomic_DNA"/>
</dbReference>
<evidence type="ECO:0000313" key="3">
    <source>
        <dbReference type="Proteomes" id="UP000198748"/>
    </source>
</evidence>
<dbReference type="Proteomes" id="UP000198748">
    <property type="component" value="Unassembled WGS sequence"/>
</dbReference>
<feature type="signal peptide" evidence="1">
    <location>
        <begin position="1"/>
        <end position="19"/>
    </location>
</feature>
<gene>
    <name evidence="2" type="ORF">SAMN04487996_114173</name>
</gene>
<keyword evidence="1" id="KW-0732">Signal</keyword>